<evidence type="ECO:0000313" key="3">
    <source>
        <dbReference type="Proteomes" id="UP000663937"/>
    </source>
</evidence>
<dbReference type="AlphaFoldDB" id="A0A8A4ZJC3"/>
<dbReference type="EMBL" id="CP071868">
    <property type="protein sequence ID" value="QTE31069.1"/>
    <property type="molecule type" value="Genomic_DNA"/>
</dbReference>
<reference evidence="2" key="1">
    <citation type="submission" date="2021-03" db="EMBL/GenBank/DDBJ databases">
        <title>Pengzhenrongella sicca gen. nov., sp. nov., a new member of suborder Micrococcineae isolated from High-Arctic tundra soil.</title>
        <authorList>
            <person name="Peng F."/>
        </authorList>
    </citation>
    <scope>NUCLEOTIDE SEQUENCE</scope>
    <source>
        <strain evidence="2">LRZ-2</strain>
    </source>
</reference>
<dbReference type="GO" id="GO:0140359">
    <property type="term" value="F:ABC-type transporter activity"/>
    <property type="evidence" value="ECO:0007669"/>
    <property type="project" value="InterPro"/>
</dbReference>
<dbReference type="KEGG" id="psic:J4E96_09180"/>
<sequence length="293" mass="30584">MSATATKVFTPSGHNLGFGGIVWSEWIKLRSIRSTWWLYGTMLAFTVGVGAQLASSLGFGNADVEPTREAVQALGVNASTVSTDFTALIVSVLAVLFMAGEYGSGMIGTTLTSVPKRVPALLGKALVFAVATFVMSTVAVAITIPLSVAMLSGRGIDIDLGDPLYWRAQLGVVLYLVLAGLIALAIGAILRSTAGGIAGALGLSFAVPIAVSLFIRSSSEVWVQNVQALLPTELGRILFSHPGQWAFIAPGTSPVQPPAGVWVLQPWQAGLLLVAWVVALLAVAAMLLKRRDA</sequence>
<name>A0A8A4ZJC3_9MICO</name>
<organism evidence="2 3">
    <name type="scientific">Pengzhenrongella sicca</name>
    <dbReference type="NCBI Taxonomy" id="2819238"/>
    <lineage>
        <taxon>Bacteria</taxon>
        <taxon>Bacillati</taxon>
        <taxon>Actinomycetota</taxon>
        <taxon>Actinomycetes</taxon>
        <taxon>Micrococcales</taxon>
        <taxon>Pengzhenrongella</taxon>
    </lineage>
</organism>
<dbReference type="Proteomes" id="UP000663937">
    <property type="component" value="Chromosome"/>
</dbReference>
<dbReference type="RefSeq" id="WP_227425447.1">
    <property type="nucleotide sequence ID" value="NZ_CP071868.1"/>
</dbReference>
<evidence type="ECO:0000256" key="1">
    <source>
        <dbReference type="SAM" id="Phobius"/>
    </source>
</evidence>
<protein>
    <submittedName>
        <fullName evidence="2">ABC transporter permease subunit</fullName>
    </submittedName>
</protein>
<feature type="transmembrane region" description="Helical" evidence="1">
    <location>
        <begin position="125"/>
        <end position="148"/>
    </location>
</feature>
<gene>
    <name evidence="2" type="ORF">J4E96_09180</name>
</gene>
<keyword evidence="1" id="KW-1133">Transmembrane helix</keyword>
<keyword evidence="3" id="KW-1185">Reference proteome</keyword>
<dbReference type="GO" id="GO:0005886">
    <property type="term" value="C:plasma membrane"/>
    <property type="evidence" value="ECO:0007669"/>
    <property type="project" value="UniProtKB-SubCell"/>
</dbReference>
<evidence type="ECO:0000313" key="2">
    <source>
        <dbReference type="EMBL" id="QTE31069.1"/>
    </source>
</evidence>
<feature type="transmembrane region" description="Helical" evidence="1">
    <location>
        <begin position="168"/>
        <end position="190"/>
    </location>
</feature>
<proteinExistence type="predicted"/>
<dbReference type="Pfam" id="PF12679">
    <property type="entry name" value="ABC2_membrane_2"/>
    <property type="match status" value="1"/>
</dbReference>
<feature type="transmembrane region" description="Helical" evidence="1">
    <location>
        <begin position="267"/>
        <end position="288"/>
    </location>
</feature>
<feature type="transmembrane region" description="Helical" evidence="1">
    <location>
        <begin position="36"/>
        <end position="59"/>
    </location>
</feature>
<feature type="transmembrane region" description="Helical" evidence="1">
    <location>
        <begin position="197"/>
        <end position="215"/>
    </location>
</feature>
<keyword evidence="1" id="KW-0812">Transmembrane</keyword>
<feature type="transmembrane region" description="Helical" evidence="1">
    <location>
        <begin position="85"/>
        <end position="104"/>
    </location>
</feature>
<keyword evidence="1" id="KW-0472">Membrane</keyword>
<accession>A0A8A4ZJC3</accession>